<dbReference type="InterPro" id="IPR001460">
    <property type="entry name" value="PCN-bd_Tpept"/>
</dbReference>
<comment type="similarity">
    <text evidence="1">In the C-terminal section; belongs to the transpeptidase family.</text>
</comment>
<feature type="transmembrane region" description="Helical" evidence="18">
    <location>
        <begin position="46"/>
        <end position="66"/>
    </location>
</feature>
<dbReference type="PANTHER" id="PTHR32282:SF32">
    <property type="entry name" value="PENICILLIN-BINDING PROTEIN 2A"/>
    <property type="match status" value="1"/>
</dbReference>
<dbReference type="NCBIfam" id="TIGR02074">
    <property type="entry name" value="PBP_1a_fam"/>
    <property type="match status" value="1"/>
</dbReference>
<dbReference type="InterPro" id="IPR050396">
    <property type="entry name" value="Glycosyltr_51/Transpeptidase"/>
</dbReference>
<organism evidence="21 22">
    <name type="scientific">Jeotgalibaca ciconiae</name>
    <dbReference type="NCBI Taxonomy" id="2496265"/>
    <lineage>
        <taxon>Bacteria</taxon>
        <taxon>Bacillati</taxon>
        <taxon>Bacillota</taxon>
        <taxon>Bacilli</taxon>
        <taxon>Lactobacillales</taxon>
        <taxon>Carnobacteriaceae</taxon>
        <taxon>Jeotgalibaca</taxon>
    </lineage>
</organism>
<dbReference type="Gene3D" id="6.20.370.110">
    <property type="match status" value="1"/>
</dbReference>
<evidence type="ECO:0000256" key="4">
    <source>
        <dbReference type="ARBA" id="ARBA00022645"/>
    </source>
</evidence>
<evidence type="ECO:0000256" key="12">
    <source>
        <dbReference type="ARBA" id="ARBA00022989"/>
    </source>
</evidence>
<evidence type="ECO:0000313" key="21">
    <source>
        <dbReference type="EMBL" id="AZP05008.1"/>
    </source>
</evidence>
<gene>
    <name evidence="21" type="ORF">EJN90_10375</name>
</gene>
<feature type="domain" description="Glycosyl transferase family 51" evidence="20">
    <location>
        <begin position="92"/>
        <end position="263"/>
    </location>
</feature>
<dbReference type="OrthoDB" id="9766909at2"/>
<keyword evidence="10" id="KW-0133">Cell shape</keyword>
<proteinExistence type="inferred from homology"/>
<dbReference type="Gene3D" id="3.40.710.10">
    <property type="entry name" value="DD-peptidase/beta-lactamase superfamily"/>
    <property type="match status" value="1"/>
</dbReference>
<comment type="similarity">
    <text evidence="2">In the N-terminal section; belongs to the glycosyltransferase 51 family.</text>
</comment>
<name>A0A3Q9BL77_9LACT</name>
<dbReference type="AlphaFoldDB" id="A0A3Q9BL77"/>
<dbReference type="InterPro" id="IPR012338">
    <property type="entry name" value="Beta-lactam/transpept-like"/>
</dbReference>
<keyword evidence="8 18" id="KW-0812">Transmembrane</keyword>
<dbReference type="SUPFAM" id="SSF53955">
    <property type="entry name" value="Lysozyme-like"/>
    <property type="match status" value="1"/>
</dbReference>
<dbReference type="GO" id="GO:0009002">
    <property type="term" value="F:serine-type D-Ala-D-Ala carboxypeptidase activity"/>
    <property type="evidence" value="ECO:0007669"/>
    <property type="project" value="UniProtKB-EC"/>
</dbReference>
<dbReference type="KEGG" id="jeh:EJN90_10375"/>
<dbReference type="InterPro" id="IPR036950">
    <property type="entry name" value="PBP_transglycosylase"/>
</dbReference>
<dbReference type="GO" id="GO:0009252">
    <property type="term" value="P:peptidoglycan biosynthetic process"/>
    <property type="evidence" value="ECO:0007669"/>
    <property type="project" value="UniProtKB-KW"/>
</dbReference>
<keyword evidence="14" id="KW-0511">Multifunctional enzyme</keyword>
<evidence type="ECO:0000256" key="6">
    <source>
        <dbReference type="ARBA" id="ARBA00022676"/>
    </source>
</evidence>
<keyword evidence="7" id="KW-0808">Transferase</keyword>
<dbReference type="Gene3D" id="1.10.3810.10">
    <property type="entry name" value="Biosynthetic peptidoglycan transglycosylase-like"/>
    <property type="match status" value="1"/>
</dbReference>
<evidence type="ECO:0000256" key="18">
    <source>
        <dbReference type="SAM" id="Phobius"/>
    </source>
</evidence>
<keyword evidence="12 18" id="KW-1133">Transmembrane helix</keyword>
<dbReference type="Pfam" id="PF00912">
    <property type="entry name" value="Transgly"/>
    <property type="match status" value="1"/>
</dbReference>
<evidence type="ECO:0000256" key="10">
    <source>
        <dbReference type="ARBA" id="ARBA00022960"/>
    </source>
</evidence>
<sequence length="706" mass="78725">MEKCFLISIKDDNIMKNEWKIKLKKWLSHVYVQLKNFWRRYRINKLLILMSLVGIFVGSSYLVYLAKTADVENLRAGLEQTTVVYDRYGEEAGELYSQKGTFVSLEEISPNIQNTVISTEDKRFYTHKGADPIGIARAAVGIILNRGAITGGGSTITQQLAKNAYLTLDQTLIRKAKELFLAFEIEKQYAKEDILEMYLNNSYFGNGVWGVEDASQRYFGKSAMDVSLAEAAVLTAILKGPSIYNPIDDYEASINRRDLVLQLLADNGFVDQETADAAMAEDIYLYDNYASNSSYNYPYYFDAVIDEAIYTYNLDEEDILNRGYKIYTGLDQDYQYQMDQTFEYAYFIDGEDGTLMQSASVAIEPQTGDVLAMVGGRGEHAFRGFNRATQMRVPPASTIKPLSIYTPALESGYDIDSLIMDDDTLTYGPTEYAVQNYDLYSAYAEIPMYQAIAESKNTTAVYLLDKMGIDKSVNKLKQFGIPVREEDKIYGDIALGDMDGVSPLQMASAYSVFANGGQRAEPRIITKIVDATGAVIVDNTQVKTSRVTSVEVADKMTTMLLEVYAPGGTGNGAQPYNGMQIAGKTGTSEVNAETTYDRTKWMIAYTPDISVATWIGFDETTADNNLNDIGMMFYNLFSNEMGNLLGVSPSTDFSVASIDEATQEEEASGTNWAERVDGLIDDLTEFGGKVEEKSKEFLDWASGFFR</sequence>
<keyword evidence="4" id="KW-0121">Carboxypeptidase</keyword>
<comment type="catalytic activity">
    <reaction evidence="17">
        <text>[GlcNAc-(1-&gt;4)-Mur2Ac(oyl-L-Ala-gamma-D-Glu-L-Lys-D-Ala-D-Ala)](n)-di-trans,octa-cis-undecaprenyl diphosphate + beta-D-GlcNAc-(1-&gt;4)-Mur2Ac(oyl-L-Ala-gamma-D-Glu-L-Lys-D-Ala-D-Ala)-di-trans,octa-cis-undecaprenyl diphosphate = [GlcNAc-(1-&gt;4)-Mur2Ac(oyl-L-Ala-gamma-D-Glu-L-Lys-D-Ala-D-Ala)](n+1)-di-trans,octa-cis-undecaprenyl diphosphate + di-trans,octa-cis-undecaprenyl diphosphate + H(+)</text>
        <dbReference type="Rhea" id="RHEA:23708"/>
        <dbReference type="Rhea" id="RHEA-COMP:9602"/>
        <dbReference type="Rhea" id="RHEA-COMP:9603"/>
        <dbReference type="ChEBI" id="CHEBI:15378"/>
        <dbReference type="ChEBI" id="CHEBI:58405"/>
        <dbReference type="ChEBI" id="CHEBI:60033"/>
        <dbReference type="ChEBI" id="CHEBI:78435"/>
        <dbReference type="EC" id="2.4.99.28"/>
    </reaction>
</comment>
<dbReference type="EMBL" id="CP034465">
    <property type="protein sequence ID" value="AZP05008.1"/>
    <property type="molecule type" value="Genomic_DNA"/>
</dbReference>
<protein>
    <submittedName>
        <fullName evidence="21">PBP1A family penicillin-binding protein</fullName>
    </submittedName>
</protein>
<dbReference type="PANTHER" id="PTHR32282">
    <property type="entry name" value="BINDING PROTEIN TRANSPEPTIDASE, PUTATIVE-RELATED"/>
    <property type="match status" value="1"/>
</dbReference>
<keyword evidence="5" id="KW-0645">Protease</keyword>
<accession>A0A3Q9BL77</accession>
<keyword evidence="6" id="KW-0328">Glycosyltransferase</keyword>
<keyword evidence="15" id="KW-0961">Cell wall biogenesis/degradation</keyword>
<dbReference type="GO" id="GO:0008360">
    <property type="term" value="P:regulation of cell shape"/>
    <property type="evidence" value="ECO:0007669"/>
    <property type="project" value="UniProtKB-KW"/>
</dbReference>
<evidence type="ECO:0000256" key="16">
    <source>
        <dbReference type="ARBA" id="ARBA00034000"/>
    </source>
</evidence>
<evidence type="ECO:0000256" key="3">
    <source>
        <dbReference type="ARBA" id="ARBA00022475"/>
    </source>
</evidence>
<evidence type="ECO:0000256" key="15">
    <source>
        <dbReference type="ARBA" id="ARBA00023316"/>
    </source>
</evidence>
<evidence type="ECO:0000256" key="8">
    <source>
        <dbReference type="ARBA" id="ARBA00022692"/>
    </source>
</evidence>
<comment type="catalytic activity">
    <reaction evidence="16">
        <text>Preferential cleavage: (Ac)2-L-Lys-D-Ala-|-D-Ala. Also transpeptidation of peptidyl-alanyl moieties that are N-acyl substituents of D-alanine.</text>
        <dbReference type="EC" id="3.4.16.4"/>
    </reaction>
</comment>
<evidence type="ECO:0000256" key="2">
    <source>
        <dbReference type="ARBA" id="ARBA00007739"/>
    </source>
</evidence>
<keyword evidence="11" id="KW-0573">Peptidoglycan synthesis</keyword>
<evidence type="ECO:0000256" key="11">
    <source>
        <dbReference type="ARBA" id="ARBA00022984"/>
    </source>
</evidence>
<dbReference type="SUPFAM" id="SSF56601">
    <property type="entry name" value="beta-lactamase/transpeptidase-like"/>
    <property type="match status" value="1"/>
</dbReference>
<dbReference type="Proteomes" id="UP000273326">
    <property type="component" value="Chromosome"/>
</dbReference>
<evidence type="ECO:0000259" key="20">
    <source>
        <dbReference type="Pfam" id="PF00912"/>
    </source>
</evidence>
<evidence type="ECO:0000256" key="9">
    <source>
        <dbReference type="ARBA" id="ARBA00022801"/>
    </source>
</evidence>
<evidence type="ECO:0000256" key="1">
    <source>
        <dbReference type="ARBA" id="ARBA00007090"/>
    </source>
</evidence>
<evidence type="ECO:0000256" key="7">
    <source>
        <dbReference type="ARBA" id="ARBA00022679"/>
    </source>
</evidence>
<evidence type="ECO:0000256" key="13">
    <source>
        <dbReference type="ARBA" id="ARBA00023136"/>
    </source>
</evidence>
<evidence type="ECO:0000256" key="5">
    <source>
        <dbReference type="ARBA" id="ARBA00022670"/>
    </source>
</evidence>
<dbReference type="GO" id="GO:0071555">
    <property type="term" value="P:cell wall organization"/>
    <property type="evidence" value="ECO:0007669"/>
    <property type="project" value="UniProtKB-KW"/>
</dbReference>
<feature type="domain" description="Penicillin-binding protein transpeptidase" evidence="19">
    <location>
        <begin position="361"/>
        <end position="610"/>
    </location>
</feature>
<keyword evidence="13 18" id="KW-0472">Membrane</keyword>
<evidence type="ECO:0000313" key="22">
    <source>
        <dbReference type="Proteomes" id="UP000273326"/>
    </source>
</evidence>
<dbReference type="GO" id="GO:0030288">
    <property type="term" value="C:outer membrane-bounded periplasmic space"/>
    <property type="evidence" value="ECO:0007669"/>
    <property type="project" value="TreeGrafter"/>
</dbReference>
<dbReference type="GO" id="GO:0008658">
    <property type="term" value="F:penicillin binding"/>
    <property type="evidence" value="ECO:0007669"/>
    <property type="project" value="InterPro"/>
</dbReference>
<keyword evidence="3" id="KW-1003">Cell membrane</keyword>
<dbReference type="GO" id="GO:0008955">
    <property type="term" value="F:peptidoglycan glycosyltransferase activity"/>
    <property type="evidence" value="ECO:0007669"/>
    <property type="project" value="UniProtKB-EC"/>
</dbReference>
<evidence type="ECO:0000259" key="19">
    <source>
        <dbReference type="Pfam" id="PF00905"/>
    </source>
</evidence>
<evidence type="ECO:0000256" key="14">
    <source>
        <dbReference type="ARBA" id="ARBA00023268"/>
    </source>
</evidence>
<keyword evidence="9" id="KW-0378">Hydrolase</keyword>
<dbReference type="FunFam" id="1.10.3810.10:FF:000001">
    <property type="entry name" value="Penicillin-binding protein 1A"/>
    <property type="match status" value="1"/>
</dbReference>
<dbReference type="GO" id="GO:0006508">
    <property type="term" value="P:proteolysis"/>
    <property type="evidence" value="ECO:0007669"/>
    <property type="project" value="UniProtKB-KW"/>
</dbReference>
<dbReference type="Pfam" id="PF00905">
    <property type="entry name" value="Transpeptidase"/>
    <property type="match status" value="1"/>
</dbReference>
<evidence type="ECO:0000256" key="17">
    <source>
        <dbReference type="ARBA" id="ARBA00049902"/>
    </source>
</evidence>
<dbReference type="InterPro" id="IPR001264">
    <property type="entry name" value="Glyco_trans_51"/>
</dbReference>
<dbReference type="InterPro" id="IPR023346">
    <property type="entry name" value="Lysozyme-like_dom_sf"/>
</dbReference>
<keyword evidence="22" id="KW-1185">Reference proteome</keyword>
<reference evidence="22" key="1">
    <citation type="submission" date="2018-12" db="EMBL/GenBank/DDBJ databases">
        <title>Complete genome sequencing of Jeotgalibaca sp. H21T32.</title>
        <authorList>
            <person name="Bae J.-W."/>
            <person name="Lee S.-Y."/>
        </authorList>
    </citation>
    <scope>NUCLEOTIDE SEQUENCE [LARGE SCALE GENOMIC DNA]</scope>
    <source>
        <strain evidence="22">H21T32</strain>
    </source>
</reference>